<evidence type="ECO:0000256" key="1">
    <source>
        <dbReference type="SAM" id="Phobius"/>
    </source>
</evidence>
<evidence type="ECO:0000313" key="3">
    <source>
        <dbReference type="Proteomes" id="UP000008555"/>
    </source>
</evidence>
<feature type="transmembrane region" description="Helical" evidence="1">
    <location>
        <begin position="110"/>
        <end position="128"/>
    </location>
</feature>
<feature type="transmembrane region" description="Helical" evidence="1">
    <location>
        <begin position="298"/>
        <end position="319"/>
    </location>
</feature>
<feature type="transmembrane region" description="Helical" evidence="1">
    <location>
        <begin position="161"/>
        <end position="185"/>
    </location>
</feature>
<dbReference type="Proteomes" id="UP000008555">
    <property type="component" value="Chromosome"/>
</dbReference>
<reference evidence="2 3" key="1">
    <citation type="journal article" date="2009" name="Infect. Immun.">
        <title>Comparative genomics reveal extensive transposon-mediated genomic plasticity and diversity among potential effector proteins within the genus Coxiella.</title>
        <authorList>
            <person name="Beare P.A."/>
            <person name="Unsworth N."/>
            <person name="Andoh M."/>
            <person name="Voth D.E."/>
            <person name="Omsland A."/>
            <person name="Gilk S.D."/>
            <person name="Williams K.P."/>
            <person name="Sobral B.W."/>
            <person name="Kupko J.J.III."/>
            <person name="Porcella S.F."/>
            <person name="Samuel J.E."/>
            <person name="Heinzen R.A."/>
        </authorList>
    </citation>
    <scope>NUCLEOTIDE SEQUENCE [LARGE SCALE GENOMIC DNA]</scope>
    <source>
        <strain evidence="2 3">Dugway 5J108-111</strain>
    </source>
</reference>
<gene>
    <name evidence="2" type="ordered locus">CBUD_0902</name>
</gene>
<keyword evidence="1" id="KW-0812">Transmembrane</keyword>
<dbReference type="RefSeq" id="WP_011996819.1">
    <property type="nucleotide sequence ID" value="NC_009727.1"/>
</dbReference>
<feature type="transmembrane region" description="Helical" evidence="1">
    <location>
        <begin position="275"/>
        <end position="292"/>
    </location>
</feature>
<keyword evidence="1" id="KW-1133">Transmembrane helix</keyword>
<sequence length="494" mass="58133">MYPFIFFIVLSFIFFAARLIPLYSYRLQGCDAYYFLLCSEKFRKTKKLPIVLEPYYLLEPAEQWYPPLFSIFLASLPEKIVNQYHWIINHTLDYFTLVLLFLITKKLTNLELAIIVGLIYSFFGPVLLEFKSLTSRSLTIPIFILFLCSDYLWISGYNIGLVSSILFCLILIFSHKLTMQLIWFITLFLSASYLTLDWVLPVIAAYCIGLLFFRNMLIKIIKAHLDIVKFWYKNWPLLGAHSIYQSRVYSKDKKNEDSHYKSLTFSEIMVQCKHIFHINYWIIFLAIGMWNFNSMNPLQHFLMFFLIGIYVLVFLVTFLPFLRCFGMGIQYIKYSYPVNLLFVALMINQNPSVLLYILAFICILLSMLNYYSATKNLQLKLKSNNTVIGITKEMHSIVSLINQLDQPRIYCLPYHLADFVAYHTRKQVLWGTHGYGFSKIGHLFPVLTKPIIDVIKQHSITHLLIDKRYCHPNVLNLTDVEKAYEDDNYLFLNL</sequence>
<name>A9KFJ1_COXBN</name>
<feature type="transmembrane region" description="Helical" evidence="1">
    <location>
        <begin position="84"/>
        <end position="103"/>
    </location>
</feature>
<evidence type="ECO:0000313" key="2">
    <source>
        <dbReference type="EMBL" id="ABS78435.1"/>
    </source>
</evidence>
<feature type="transmembrane region" description="Helical" evidence="1">
    <location>
        <begin position="353"/>
        <end position="372"/>
    </location>
</feature>
<dbReference type="EMBL" id="CP000733">
    <property type="protein sequence ID" value="ABS78435.1"/>
    <property type="molecule type" value="Genomic_DNA"/>
</dbReference>
<proteinExistence type="predicted"/>
<organism evidence="2 3">
    <name type="scientific">Coxiella burnetii (strain Dugway 5J108-111)</name>
    <dbReference type="NCBI Taxonomy" id="434922"/>
    <lineage>
        <taxon>Bacteria</taxon>
        <taxon>Pseudomonadati</taxon>
        <taxon>Pseudomonadota</taxon>
        <taxon>Gammaproteobacteria</taxon>
        <taxon>Legionellales</taxon>
        <taxon>Coxiellaceae</taxon>
        <taxon>Coxiella</taxon>
    </lineage>
</organism>
<feature type="transmembrane region" description="Helical" evidence="1">
    <location>
        <begin position="191"/>
        <end position="213"/>
    </location>
</feature>
<dbReference type="KEGG" id="cbd:CBUD_0902"/>
<dbReference type="AlphaFoldDB" id="A9KFJ1"/>
<accession>A9KFJ1</accession>
<keyword evidence="1" id="KW-0472">Membrane</keyword>
<protein>
    <submittedName>
        <fullName evidence="2">Hypothetical membrane spanning protein</fullName>
    </submittedName>
</protein>
<feature type="transmembrane region" description="Helical" evidence="1">
    <location>
        <begin position="134"/>
        <end position="154"/>
    </location>
</feature>
<dbReference type="HOGENOM" id="CLU_551768_0_0_6"/>